<feature type="transmembrane region" description="Helical" evidence="1">
    <location>
        <begin position="164"/>
        <end position="187"/>
    </location>
</feature>
<evidence type="ECO:0000313" key="2">
    <source>
        <dbReference type="EMBL" id="KAG8186161.1"/>
    </source>
</evidence>
<dbReference type="EMBL" id="JAFNEN010000311">
    <property type="protein sequence ID" value="KAG8186161.1"/>
    <property type="molecule type" value="Genomic_DNA"/>
</dbReference>
<evidence type="ECO:0000313" key="3">
    <source>
        <dbReference type="Proteomes" id="UP000827092"/>
    </source>
</evidence>
<evidence type="ECO:0008006" key="4">
    <source>
        <dbReference type="Google" id="ProtNLM"/>
    </source>
</evidence>
<comment type="caution">
    <text evidence="2">The sequence shown here is derived from an EMBL/GenBank/DDBJ whole genome shotgun (WGS) entry which is preliminary data.</text>
</comment>
<dbReference type="Proteomes" id="UP000827092">
    <property type="component" value="Unassembled WGS sequence"/>
</dbReference>
<keyword evidence="1" id="KW-1133">Transmembrane helix</keyword>
<keyword evidence="1" id="KW-0472">Membrane</keyword>
<protein>
    <recommendedName>
        <fullName evidence="4">Transmembrane protein</fullName>
    </recommendedName>
</protein>
<proteinExistence type="predicted"/>
<reference evidence="2 3" key="1">
    <citation type="journal article" date="2022" name="Nat. Ecol. Evol.">
        <title>A masculinizing supergene underlies an exaggerated male reproductive morph in a spider.</title>
        <authorList>
            <person name="Hendrickx F."/>
            <person name="De Corte Z."/>
            <person name="Sonet G."/>
            <person name="Van Belleghem S.M."/>
            <person name="Kostlbacher S."/>
            <person name="Vangestel C."/>
        </authorList>
    </citation>
    <scope>NUCLEOTIDE SEQUENCE [LARGE SCALE GENOMIC DNA]</scope>
    <source>
        <strain evidence="2">W744_W776</strain>
    </source>
</reference>
<keyword evidence="1" id="KW-0812">Transmembrane</keyword>
<dbReference type="AlphaFoldDB" id="A0AAV6URD0"/>
<evidence type="ECO:0000256" key="1">
    <source>
        <dbReference type="SAM" id="Phobius"/>
    </source>
</evidence>
<keyword evidence="3" id="KW-1185">Reference proteome</keyword>
<feature type="transmembrane region" description="Helical" evidence="1">
    <location>
        <begin position="78"/>
        <end position="96"/>
    </location>
</feature>
<gene>
    <name evidence="2" type="ORF">JTE90_022746</name>
</gene>
<organism evidence="2 3">
    <name type="scientific">Oedothorax gibbosus</name>
    <dbReference type="NCBI Taxonomy" id="931172"/>
    <lineage>
        <taxon>Eukaryota</taxon>
        <taxon>Metazoa</taxon>
        <taxon>Ecdysozoa</taxon>
        <taxon>Arthropoda</taxon>
        <taxon>Chelicerata</taxon>
        <taxon>Arachnida</taxon>
        <taxon>Araneae</taxon>
        <taxon>Araneomorphae</taxon>
        <taxon>Entelegynae</taxon>
        <taxon>Araneoidea</taxon>
        <taxon>Linyphiidae</taxon>
        <taxon>Erigoninae</taxon>
        <taxon>Oedothorax</taxon>
    </lineage>
</organism>
<name>A0AAV6URD0_9ARAC</name>
<sequence length="240" mass="29794">MIALLLLFAFYCFLLVFVEFFGLDVFDLWDICLLMFWHRTFQLMNTRCWKHRLILLVIKFLYAEILVGLFIIKQLYYLIKMMWTGFLSPILYVVLLSKIMKLFRQFKRYLKEQWSSIVDILDELEVLIYNFLMQVWWNMEEYLPEPWMDLLEYLLEVLTELLYFIWQLVTFLPFFLIYQILLFYNLFVDFCGRKRPREDEACFVVDDEIQVFTSRGEIRFGMEEAKDLSRTRRMYWLFYW</sequence>
<feature type="transmembrane region" description="Helical" evidence="1">
    <location>
        <begin position="53"/>
        <end position="72"/>
    </location>
</feature>
<accession>A0AAV6URD0</accession>